<feature type="transmembrane region" description="Helical" evidence="1">
    <location>
        <begin position="35"/>
        <end position="56"/>
    </location>
</feature>
<proteinExistence type="predicted"/>
<dbReference type="RefSeq" id="XP_018164809.1">
    <property type="nucleotide sequence ID" value="XM_018296447.1"/>
</dbReference>
<sequence>MLLPYTSTTYSMPSLSPNTTAPAGPPQPPVGVSEILTLVFGLVASFTAFIALMPVVQTFRRKWRHRPARGRQRYPDNDHEMPVATHLQRPRSNSAPPVIHSDTGSTMIAGARTATAAHRTPGIHVVNTETV</sequence>
<dbReference type="GeneID" id="28860554"/>
<evidence type="ECO:0000256" key="1">
    <source>
        <dbReference type="SAM" id="Phobius"/>
    </source>
</evidence>
<accession>A0A1B7YWF9</accession>
<dbReference type="KEGG" id="chig:CH63R_01472"/>
<reference evidence="3" key="1">
    <citation type="journal article" date="2017" name="BMC Genomics">
        <title>Gapless genome assembly of Colletotrichum higginsianum reveals chromosome structure and association of transposable elements with secondary metabolite gene clusters.</title>
        <authorList>
            <person name="Dallery J.-F."/>
            <person name="Lapalu N."/>
            <person name="Zampounis A."/>
            <person name="Pigne S."/>
            <person name="Luyten I."/>
            <person name="Amselem J."/>
            <person name="Wittenberg A.H.J."/>
            <person name="Zhou S."/>
            <person name="de Queiroz M.V."/>
            <person name="Robin G.P."/>
            <person name="Auger A."/>
            <person name="Hainaut M."/>
            <person name="Henrissat B."/>
            <person name="Kim K.-T."/>
            <person name="Lee Y.-H."/>
            <person name="Lespinet O."/>
            <person name="Schwartz D.C."/>
            <person name="Thon M.R."/>
            <person name="O'Connell R.J."/>
        </authorList>
    </citation>
    <scope>NUCLEOTIDE SEQUENCE [LARGE SCALE GENOMIC DNA]</scope>
    <source>
        <strain evidence="3">IMI 349063</strain>
    </source>
</reference>
<gene>
    <name evidence="2" type="ORF">CH63R_01472</name>
</gene>
<keyword evidence="1" id="KW-0472">Membrane</keyword>
<protein>
    <recommendedName>
        <fullName evidence="4">Transmembrane protein</fullName>
    </recommendedName>
</protein>
<evidence type="ECO:0000313" key="3">
    <source>
        <dbReference type="Proteomes" id="UP000092177"/>
    </source>
</evidence>
<dbReference type="EMBL" id="LTAN01000001">
    <property type="protein sequence ID" value="OBR16292.1"/>
    <property type="molecule type" value="Genomic_DNA"/>
</dbReference>
<keyword evidence="1" id="KW-0812">Transmembrane</keyword>
<dbReference type="VEuPathDB" id="FungiDB:CH63R_01472"/>
<keyword evidence="3" id="KW-1185">Reference proteome</keyword>
<keyword evidence="1" id="KW-1133">Transmembrane helix</keyword>
<evidence type="ECO:0008006" key="4">
    <source>
        <dbReference type="Google" id="ProtNLM"/>
    </source>
</evidence>
<organism evidence="2 3">
    <name type="scientific">Colletotrichum higginsianum (strain IMI 349063)</name>
    <name type="common">Crucifer anthracnose fungus</name>
    <dbReference type="NCBI Taxonomy" id="759273"/>
    <lineage>
        <taxon>Eukaryota</taxon>
        <taxon>Fungi</taxon>
        <taxon>Dikarya</taxon>
        <taxon>Ascomycota</taxon>
        <taxon>Pezizomycotina</taxon>
        <taxon>Sordariomycetes</taxon>
        <taxon>Hypocreomycetidae</taxon>
        <taxon>Glomerellales</taxon>
        <taxon>Glomerellaceae</taxon>
        <taxon>Colletotrichum</taxon>
        <taxon>Colletotrichum destructivum species complex</taxon>
    </lineage>
</organism>
<name>A0A1B7YWF9_COLHI</name>
<dbReference type="AlphaFoldDB" id="A0A1B7YWF9"/>
<dbReference type="Proteomes" id="UP000092177">
    <property type="component" value="Chromosome 1"/>
</dbReference>
<evidence type="ECO:0000313" key="2">
    <source>
        <dbReference type="EMBL" id="OBR16292.1"/>
    </source>
</evidence>
<comment type="caution">
    <text evidence="2">The sequence shown here is derived from an EMBL/GenBank/DDBJ whole genome shotgun (WGS) entry which is preliminary data.</text>
</comment>